<protein>
    <submittedName>
        <fullName evidence="2">Uncharacterized protein</fullName>
    </submittedName>
</protein>
<dbReference type="EMBL" id="LKCW01000007">
    <property type="protein sequence ID" value="KPM45512.1"/>
    <property type="molecule type" value="Genomic_DNA"/>
</dbReference>
<reference evidence="2 3" key="1">
    <citation type="submission" date="2015-09" db="EMBL/GenBank/DDBJ databases">
        <title>Draft genome of a European isolate of the apple canker pathogen Neonectria ditissima.</title>
        <authorList>
            <person name="Gomez-Cortecero A."/>
            <person name="Harrison R.J."/>
            <person name="Armitage A.D."/>
        </authorList>
    </citation>
    <scope>NUCLEOTIDE SEQUENCE [LARGE SCALE GENOMIC DNA]</scope>
    <source>
        <strain evidence="2 3">R09/05</strain>
    </source>
</reference>
<feature type="compositionally biased region" description="Polar residues" evidence="1">
    <location>
        <begin position="21"/>
        <end position="45"/>
    </location>
</feature>
<accession>A0A0P7BNS0</accession>
<name>A0A0P7BNS0_9HYPO</name>
<organism evidence="2 3">
    <name type="scientific">Neonectria ditissima</name>
    <dbReference type="NCBI Taxonomy" id="78410"/>
    <lineage>
        <taxon>Eukaryota</taxon>
        <taxon>Fungi</taxon>
        <taxon>Dikarya</taxon>
        <taxon>Ascomycota</taxon>
        <taxon>Pezizomycotina</taxon>
        <taxon>Sordariomycetes</taxon>
        <taxon>Hypocreomycetidae</taxon>
        <taxon>Hypocreales</taxon>
        <taxon>Nectriaceae</taxon>
        <taxon>Neonectria</taxon>
    </lineage>
</organism>
<evidence type="ECO:0000256" key="1">
    <source>
        <dbReference type="SAM" id="MobiDB-lite"/>
    </source>
</evidence>
<dbReference type="AlphaFoldDB" id="A0A0P7BNS0"/>
<feature type="region of interest" description="Disordered" evidence="1">
    <location>
        <begin position="1"/>
        <end position="61"/>
    </location>
</feature>
<proteinExistence type="predicted"/>
<sequence>MDDKSDGRPQSEYGEDEATQKVMQSASGQLPSDQGTAASENSATWENEAEDTTPRVHISYSPGLAERTASNSRRIYTPAALTAILRAFLLKPSHNLIPLDPALVATIIYFDMEKEK</sequence>
<dbReference type="Proteomes" id="UP000050424">
    <property type="component" value="Unassembled WGS sequence"/>
</dbReference>
<comment type="caution">
    <text evidence="2">The sequence shown here is derived from an EMBL/GenBank/DDBJ whole genome shotgun (WGS) entry which is preliminary data.</text>
</comment>
<gene>
    <name evidence="2" type="ORF">AK830_g1046</name>
</gene>
<evidence type="ECO:0000313" key="3">
    <source>
        <dbReference type="Proteomes" id="UP000050424"/>
    </source>
</evidence>
<evidence type="ECO:0000313" key="2">
    <source>
        <dbReference type="EMBL" id="KPM45512.1"/>
    </source>
</evidence>
<keyword evidence="3" id="KW-1185">Reference proteome</keyword>